<sequence length="211" mass="24235">MSSEKPRRRKRLRRESTNELLVEEVTSDDMGYDGDVEVLRPDNCEEVESDLEDITPQKRLEWPDPQEELARRLTRLKCDPPSPNSSKLDSMDRGTKRESMAMDYQDARPRPGSRVQPHPIKPELEVSEMLEGQVEQPPHKRRKNRTSQQTMAHRLIRRQGRGTWTDTTDTERTDGTLRELLEGSSSRDGTPEMTTTTTGQSVEDDDAMDIG</sequence>
<dbReference type="VEuPathDB" id="FungiDB:PV10_00743"/>
<proteinExistence type="predicted"/>
<dbReference type="Proteomes" id="UP000288859">
    <property type="component" value="Unassembled WGS sequence"/>
</dbReference>
<feature type="compositionally biased region" description="Basic and acidic residues" evidence="1">
    <location>
        <begin position="89"/>
        <end position="109"/>
    </location>
</feature>
<evidence type="ECO:0000313" key="2">
    <source>
        <dbReference type="EMBL" id="RVX67781.1"/>
    </source>
</evidence>
<accession>A0A438MXV5</accession>
<dbReference type="EMBL" id="NAJM01000044">
    <property type="protein sequence ID" value="RVX67781.1"/>
    <property type="molecule type" value="Genomic_DNA"/>
</dbReference>
<feature type="compositionally biased region" description="Acidic residues" evidence="1">
    <location>
        <begin position="21"/>
        <end position="36"/>
    </location>
</feature>
<feature type="compositionally biased region" description="Acidic residues" evidence="1">
    <location>
        <begin position="44"/>
        <end position="53"/>
    </location>
</feature>
<protein>
    <submittedName>
        <fullName evidence="2">Uncharacterized protein</fullName>
    </submittedName>
</protein>
<dbReference type="OrthoDB" id="4186058at2759"/>
<feature type="compositionally biased region" description="Acidic residues" evidence="1">
    <location>
        <begin position="202"/>
        <end position="211"/>
    </location>
</feature>
<name>A0A438MXV5_EXOME</name>
<gene>
    <name evidence="2" type="ORF">B0A52_07709</name>
</gene>
<dbReference type="AlphaFoldDB" id="A0A438MXV5"/>
<feature type="region of interest" description="Disordered" evidence="1">
    <location>
        <begin position="1"/>
        <end position="211"/>
    </location>
</feature>
<organism evidence="2 3">
    <name type="scientific">Exophiala mesophila</name>
    <name type="common">Black yeast-like fungus</name>
    <dbReference type="NCBI Taxonomy" id="212818"/>
    <lineage>
        <taxon>Eukaryota</taxon>
        <taxon>Fungi</taxon>
        <taxon>Dikarya</taxon>
        <taxon>Ascomycota</taxon>
        <taxon>Pezizomycotina</taxon>
        <taxon>Eurotiomycetes</taxon>
        <taxon>Chaetothyriomycetidae</taxon>
        <taxon>Chaetothyriales</taxon>
        <taxon>Herpotrichiellaceae</taxon>
        <taxon>Exophiala</taxon>
    </lineage>
</organism>
<evidence type="ECO:0000313" key="3">
    <source>
        <dbReference type="Proteomes" id="UP000288859"/>
    </source>
</evidence>
<comment type="caution">
    <text evidence="2">The sequence shown here is derived from an EMBL/GenBank/DDBJ whole genome shotgun (WGS) entry which is preliminary data.</text>
</comment>
<feature type="compositionally biased region" description="Basic and acidic residues" evidence="1">
    <location>
        <begin position="169"/>
        <end position="181"/>
    </location>
</feature>
<reference evidence="2 3" key="1">
    <citation type="submission" date="2017-03" db="EMBL/GenBank/DDBJ databases">
        <title>Genomes of endolithic fungi from Antarctica.</title>
        <authorList>
            <person name="Coleine C."/>
            <person name="Masonjones S."/>
            <person name="Stajich J.E."/>
        </authorList>
    </citation>
    <scope>NUCLEOTIDE SEQUENCE [LARGE SCALE GENOMIC DNA]</scope>
    <source>
        <strain evidence="2 3">CCFEE 6314</strain>
    </source>
</reference>
<evidence type="ECO:0000256" key="1">
    <source>
        <dbReference type="SAM" id="MobiDB-lite"/>
    </source>
</evidence>
<feature type="compositionally biased region" description="Basic residues" evidence="1">
    <location>
        <begin position="1"/>
        <end position="13"/>
    </location>
</feature>